<feature type="non-terminal residue" evidence="2">
    <location>
        <position position="1"/>
    </location>
</feature>
<comment type="caution">
    <text evidence="2">The sequence shown here is derived from an EMBL/GenBank/DDBJ whole genome shotgun (WGS) entry which is preliminary data.</text>
</comment>
<gene>
    <name evidence="2" type="ORF">PH362_19155</name>
</gene>
<accession>A0AAW6BMJ2</accession>
<evidence type="ECO:0000313" key="3">
    <source>
        <dbReference type="Proteomes" id="UP001212996"/>
    </source>
</evidence>
<dbReference type="EMBL" id="JAQMFO010000033">
    <property type="protein sequence ID" value="MDB6373981.1"/>
    <property type="molecule type" value="Genomic_DNA"/>
</dbReference>
<protein>
    <submittedName>
        <fullName evidence="2">Uncharacterized protein</fullName>
    </submittedName>
</protein>
<evidence type="ECO:0000256" key="1">
    <source>
        <dbReference type="SAM" id="MobiDB-lite"/>
    </source>
</evidence>
<sequence>GRGISTGGWAGQTAGGLCGGGRGGRAGEQSAYAPERSLAGLYGTGGVCASGGVSINPER</sequence>
<dbReference type="AlphaFoldDB" id="A0AAW6BMJ2"/>
<reference evidence="2" key="1">
    <citation type="submission" date="2023-01" db="EMBL/GenBank/DDBJ databases">
        <title>Genome sequencing of Photorhabdus bodei 09-20.</title>
        <authorList>
            <person name="Kalindamar S."/>
            <person name="Kumru S."/>
        </authorList>
    </citation>
    <scope>NUCLEOTIDE SEQUENCE</scope>
    <source>
        <strain evidence="2">09-20</strain>
    </source>
</reference>
<feature type="region of interest" description="Disordered" evidence="1">
    <location>
        <begin position="1"/>
        <end position="30"/>
    </location>
</feature>
<proteinExistence type="predicted"/>
<dbReference type="Proteomes" id="UP001212996">
    <property type="component" value="Unassembled WGS sequence"/>
</dbReference>
<evidence type="ECO:0000313" key="2">
    <source>
        <dbReference type="EMBL" id="MDB6373981.1"/>
    </source>
</evidence>
<feature type="compositionally biased region" description="Gly residues" evidence="1">
    <location>
        <begin position="1"/>
        <end position="26"/>
    </location>
</feature>
<name>A0AAW6BMJ2_9GAMM</name>
<organism evidence="2 3">
    <name type="scientific">Photorhabdus bodei</name>
    <dbReference type="NCBI Taxonomy" id="2029681"/>
    <lineage>
        <taxon>Bacteria</taxon>
        <taxon>Pseudomonadati</taxon>
        <taxon>Pseudomonadota</taxon>
        <taxon>Gammaproteobacteria</taxon>
        <taxon>Enterobacterales</taxon>
        <taxon>Morganellaceae</taxon>
        <taxon>Photorhabdus</taxon>
    </lineage>
</organism>